<gene>
    <name evidence="1" type="ORF">T05_3483</name>
</gene>
<accession>A0A0V0TY41</accession>
<reference evidence="1 2" key="1">
    <citation type="submission" date="2015-01" db="EMBL/GenBank/DDBJ databases">
        <title>Evolution of Trichinella species and genotypes.</title>
        <authorList>
            <person name="Korhonen P.K."/>
            <person name="Edoardo P."/>
            <person name="Giuseppe L.R."/>
            <person name="Gasser R.B."/>
        </authorList>
    </citation>
    <scope>NUCLEOTIDE SEQUENCE [LARGE SCALE GENOMIC DNA]</scope>
    <source>
        <strain evidence="1">ISS417</strain>
    </source>
</reference>
<dbReference type="EMBL" id="JYDJ01000108">
    <property type="protein sequence ID" value="KRX43896.1"/>
    <property type="molecule type" value="Genomic_DNA"/>
</dbReference>
<comment type="caution">
    <text evidence="1">The sequence shown here is derived from an EMBL/GenBank/DDBJ whole genome shotgun (WGS) entry which is preliminary data.</text>
</comment>
<sequence length="98" mass="11591">MFTVKIILQCSCLSIESHWKDKFHFVIWKLILQCCSGTIENYNYFVYLPSTFFLKPAITSTASIPLRGCEEYDVQREKEQRENELAMHHRLDNLTLSE</sequence>
<proteinExistence type="predicted"/>
<protein>
    <submittedName>
        <fullName evidence="1">Uncharacterized protein</fullName>
    </submittedName>
</protein>
<organism evidence="1 2">
    <name type="scientific">Trichinella murrelli</name>
    <dbReference type="NCBI Taxonomy" id="144512"/>
    <lineage>
        <taxon>Eukaryota</taxon>
        <taxon>Metazoa</taxon>
        <taxon>Ecdysozoa</taxon>
        <taxon>Nematoda</taxon>
        <taxon>Enoplea</taxon>
        <taxon>Dorylaimia</taxon>
        <taxon>Trichinellida</taxon>
        <taxon>Trichinellidae</taxon>
        <taxon>Trichinella</taxon>
    </lineage>
</organism>
<keyword evidence="2" id="KW-1185">Reference proteome</keyword>
<evidence type="ECO:0000313" key="1">
    <source>
        <dbReference type="EMBL" id="KRX43896.1"/>
    </source>
</evidence>
<name>A0A0V0TY41_9BILA</name>
<dbReference type="AlphaFoldDB" id="A0A0V0TY41"/>
<evidence type="ECO:0000313" key="2">
    <source>
        <dbReference type="Proteomes" id="UP000055048"/>
    </source>
</evidence>
<dbReference type="Proteomes" id="UP000055048">
    <property type="component" value="Unassembled WGS sequence"/>
</dbReference>